<organism evidence="2 3">
    <name type="scientific">Mycena pura</name>
    <dbReference type="NCBI Taxonomy" id="153505"/>
    <lineage>
        <taxon>Eukaryota</taxon>
        <taxon>Fungi</taxon>
        <taxon>Dikarya</taxon>
        <taxon>Basidiomycota</taxon>
        <taxon>Agaricomycotina</taxon>
        <taxon>Agaricomycetes</taxon>
        <taxon>Agaricomycetidae</taxon>
        <taxon>Agaricales</taxon>
        <taxon>Marasmiineae</taxon>
        <taxon>Mycenaceae</taxon>
        <taxon>Mycena</taxon>
    </lineage>
</organism>
<evidence type="ECO:0000313" key="3">
    <source>
        <dbReference type="Proteomes" id="UP001219525"/>
    </source>
</evidence>
<feature type="region of interest" description="Disordered" evidence="1">
    <location>
        <begin position="88"/>
        <end position="116"/>
    </location>
</feature>
<dbReference type="Proteomes" id="UP001219525">
    <property type="component" value="Unassembled WGS sequence"/>
</dbReference>
<keyword evidence="3" id="KW-1185">Reference proteome</keyword>
<proteinExistence type="predicted"/>
<reference evidence="2" key="1">
    <citation type="submission" date="2023-03" db="EMBL/GenBank/DDBJ databases">
        <title>Massive genome expansion in bonnet fungi (Mycena s.s.) driven by repeated elements and novel gene families across ecological guilds.</title>
        <authorList>
            <consortium name="Lawrence Berkeley National Laboratory"/>
            <person name="Harder C.B."/>
            <person name="Miyauchi S."/>
            <person name="Viragh M."/>
            <person name="Kuo A."/>
            <person name="Thoen E."/>
            <person name="Andreopoulos B."/>
            <person name="Lu D."/>
            <person name="Skrede I."/>
            <person name="Drula E."/>
            <person name="Henrissat B."/>
            <person name="Morin E."/>
            <person name="Kohler A."/>
            <person name="Barry K."/>
            <person name="LaButti K."/>
            <person name="Morin E."/>
            <person name="Salamov A."/>
            <person name="Lipzen A."/>
            <person name="Mereny Z."/>
            <person name="Hegedus B."/>
            <person name="Baldrian P."/>
            <person name="Stursova M."/>
            <person name="Weitz H."/>
            <person name="Taylor A."/>
            <person name="Grigoriev I.V."/>
            <person name="Nagy L.G."/>
            <person name="Martin F."/>
            <person name="Kauserud H."/>
        </authorList>
    </citation>
    <scope>NUCLEOTIDE SEQUENCE</scope>
    <source>
        <strain evidence="2">9144</strain>
    </source>
</reference>
<protein>
    <submittedName>
        <fullName evidence="2">Uncharacterized protein</fullName>
    </submittedName>
</protein>
<comment type="caution">
    <text evidence="2">The sequence shown here is derived from an EMBL/GenBank/DDBJ whole genome shotgun (WGS) entry which is preliminary data.</text>
</comment>
<name>A0AAD6YEY9_9AGAR</name>
<sequence length="303" mass="34714">MVGIIRHNYEMIIAARCPTGASDDIKNMWSNGLAAVDDVRAEDEQQEDVAGLRFKVTEPVSRSDGDLELPGDILVLCLQPAYQTLRDSKYPKAAPSTPRRQRNVRSDRGDDADSEGDVDMFELSAAKNIDLERKDGQLISPDELYVKLTEGTLFMATITLETFIIKERQKPARWLDKKIYHWHIYVSKLKILDRRHSVLAGYHHLMLTLYQIYHWHIYVSKLKILDRRHSVLAGYHHFSAFNAGFRNEASARQQRRGCFHLAFSFSGQEDKICNCQLAEMYLERTGRGLCRSSALPALCRRIG</sequence>
<gene>
    <name evidence="2" type="ORF">GGX14DRAFT_541993</name>
</gene>
<dbReference type="AlphaFoldDB" id="A0AAD6YEY9"/>
<evidence type="ECO:0000313" key="2">
    <source>
        <dbReference type="EMBL" id="KAJ7215970.1"/>
    </source>
</evidence>
<dbReference type="EMBL" id="JARJCW010000016">
    <property type="protein sequence ID" value="KAJ7215970.1"/>
    <property type="molecule type" value="Genomic_DNA"/>
</dbReference>
<evidence type="ECO:0000256" key="1">
    <source>
        <dbReference type="SAM" id="MobiDB-lite"/>
    </source>
</evidence>
<accession>A0AAD6YEY9</accession>